<protein>
    <submittedName>
        <fullName evidence="6">Cyanate permease</fullName>
    </submittedName>
</protein>
<dbReference type="GO" id="GO:0005886">
    <property type="term" value="C:plasma membrane"/>
    <property type="evidence" value="ECO:0007669"/>
    <property type="project" value="TreeGrafter"/>
</dbReference>
<feature type="transmembrane region" description="Helical" evidence="4">
    <location>
        <begin position="62"/>
        <end position="87"/>
    </location>
</feature>
<gene>
    <name evidence="6" type="ORF">SAMN05428998_105217</name>
</gene>
<feature type="transmembrane region" description="Helical" evidence="4">
    <location>
        <begin position="94"/>
        <end position="114"/>
    </location>
</feature>
<organism evidence="6 7">
    <name type="scientific">Tistlia consotensis USBA 355</name>
    <dbReference type="NCBI Taxonomy" id="560819"/>
    <lineage>
        <taxon>Bacteria</taxon>
        <taxon>Pseudomonadati</taxon>
        <taxon>Pseudomonadota</taxon>
        <taxon>Alphaproteobacteria</taxon>
        <taxon>Rhodospirillales</taxon>
        <taxon>Rhodovibrionaceae</taxon>
        <taxon>Tistlia</taxon>
    </lineage>
</organism>
<feature type="transmembrane region" description="Helical" evidence="4">
    <location>
        <begin position="120"/>
        <end position="142"/>
    </location>
</feature>
<feature type="transmembrane region" description="Helical" evidence="4">
    <location>
        <begin position="313"/>
        <end position="335"/>
    </location>
</feature>
<feature type="transmembrane region" description="Helical" evidence="4">
    <location>
        <begin position="378"/>
        <end position="395"/>
    </location>
</feature>
<dbReference type="AlphaFoldDB" id="A0A1Y6BJA5"/>
<dbReference type="RefSeq" id="WP_159460159.1">
    <property type="nucleotide sequence ID" value="NZ_FWZX01000005.1"/>
</dbReference>
<accession>A0A1Y6BJA5</accession>
<feature type="transmembrane region" description="Helical" evidence="4">
    <location>
        <begin position="181"/>
        <end position="205"/>
    </location>
</feature>
<evidence type="ECO:0000313" key="7">
    <source>
        <dbReference type="Proteomes" id="UP000192917"/>
    </source>
</evidence>
<dbReference type="PANTHER" id="PTHR23521">
    <property type="entry name" value="TRANSPORTER MFS SUPERFAMILY"/>
    <property type="match status" value="1"/>
</dbReference>
<sequence>MTAPDPIPHPPLEQAGRFERPLDAARRRRGLVAVLTSILAAGLTFGTAIPLIALLLERRGTATWLIGLNAATPIVATLLMGFLLPVLLRRVRALPLLLCGLALIVVCFLLMSQFRQIEAWFVLRFLVGLGMAVHWIVSETWLNALAPKSSRGLLAGLYATLMSIGFAAGPALLTLVDLEGFAPFGFISLTVALAALPLLCVGDAAPTVEAHGEHSRWSAILVAPTVFAATVVSGVMDSSVLSLLAIYGLRIGLPQDQAVLMLSVAVAGTVFLQVPLGWLSDHLDRRAMLLACGAVGGAGALALPFVAGQPLLLWPLLFVWGGVFVGLYTVALAMLGERFQGGALAQANALFVMVYCLGNLSGPPLAGAAMDWVGPNGLPAIMTAVCSLFLLLGLARTPFVRPRR</sequence>
<evidence type="ECO:0000256" key="3">
    <source>
        <dbReference type="ARBA" id="ARBA00023136"/>
    </source>
</evidence>
<dbReference type="InterPro" id="IPR047200">
    <property type="entry name" value="MFS_YcaD-like"/>
</dbReference>
<keyword evidence="7" id="KW-1185">Reference proteome</keyword>
<dbReference type="PROSITE" id="PS50850">
    <property type="entry name" value="MFS"/>
    <property type="match status" value="1"/>
</dbReference>
<evidence type="ECO:0000259" key="5">
    <source>
        <dbReference type="PROSITE" id="PS50850"/>
    </source>
</evidence>
<feature type="transmembrane region" description="Helical" evidence="4">
    <location>
        <begin position="217"/>
        <end position="247"/>
    </location>
</feature>
<dbReference type="Gene3D" id="1.20.1250.20">
    <property type="entry name" value="MFS general substrate transporter like domains"/>
    <property type="match status" value="2"/>
</dbReference>
<feature type="transmembrane region" description="Helical" evidence="4">
    <location>
        <begin position="347"/>
        <end position="366"/>
    </location>
</feature>
<dbReference type="GO" id="GO:0022857">
    <property type="term" value="F:transmembrane transporter activity"/>
    <property type="evidence" value="ECO:0007669"/>
    <property type="project" value="InterPro"/>
</dbReference>
<evidence type="ECO:0000256" key="1">
    <source>
        <dbReference type="ARBA" id="ARBA00022692"/>
    </source>
</evidence>
<reference evidence="6 7" key="1">
    <citation type="submission" date="2017-04" db="EMBL/GenBank/DDBJ databases">
        <authorList>
            <person name="Afonso C.L."/>
            <person name="Miller P.J."/>
            <person name="Scott M.A."/>
            <person name="Spackman E."/>
            <person name="Goraichik I."/>
            <person name="Dimitrov K.M."/>
            <person name="Suarez D.L."/>
            <person name="Swayne D.E."/>
        </authorList>
    </citation>
    <scope>NUCLEOTIDE SEQUENCE [LARGE SCALE GENOMIC DNA]</scope>
    <source>
        <strain evidence="6 7">USBA 355</strain>
    </source>
</reference>
<dbReference type="STRING" id="560819.SAMN05428998_105217"/>
<dbReference type="InterPro" id="IPR020846">
    <property type="entry name" value="MFS_dom"/>
</dbReference>
<feature type="transmembrane region" description="Helical" evidence="4">
    <location>
        <begin position="287"/>
        <end position="307"/>
    </location>
</feature>
<dbReference type="EMBL" id="FWZX01000005">
    <property type="protein sequence ID" value="SMF13969.1"/>
    <property type="molecule type" value="Genomic_DNA"/>
</dbReference>
<evidence type="ECO:0000313" key="6">
    <source>
        <dbReference type="EMBL" id="SMF13969.1"/>
    </source>
</evidence>
<keyword evidence="1 4" id="KW-0812">Transmembrane</keyword>
<feature type="transmembrane region" description="Helical" evidence="4">
    <location>
        <begin position="259"/>
        <end position="280"/>
    </location>
</feature>
<dbReference type="SUPFAM" id="SSF103473">
    <property type="entry name" value="MFS general substrate transporter"/>
    <property type="match status" value="1"/>
</dbReference>
<feature type="transmembrane region" description="Helical" evidence="4">
    <location>
        <begin position="154"/>
        <end position="175"/>
    </location>
</feature>
<evidence type="ECO:0000256" key="4">
    <source>
        <dbReference type="SAM" id="Phobius"/>
    </source>
</evidence>
<keyword evidence="3 4" id="KW-0472">Membrane</keyword>
<keyword evidence="2 4" id="KW-1133">Transmembrane helix</keyword>
<dbReference type="CDD" id="cd17477">
    <property type="entry name" value="MFS_YcaD_like"/>
    <property type="match status" value="1"/>
</dbReference>
<name>A0A1Y6BJA5_9PROT</name>
<feature type="domain" description="Major facilitator superfamily (MFS) profile" evidence="5">
    <location>
        <begin position="26"/>
        <end position="404"/>
    </location>
</feature>
<evidence type="ECO:0000256" key="2">
    <source>
        <dbReference type="ARBA" id="ARBA00022989"/>
    </source>
</evidence>
<dbReference type="Pfam" id="PF07690">
    <property type="entry name" value="MFS_1"/>
    <property type="match status" value="1"/>
</dbReference>
<dbReference type="Proteomes" id="UP000192917">
    <property type="component" value="Unassembled WGS sequence"/>
</dbReference>
<dbReference type="InterPro" id="IPR011701">
    <property type="entry name" value="MFS"/>
</dbReference>
<proteinExistence type="predicted"/>
<dbReference type="PANTHER" id="PTHR23521:SF3">
    <property type="entry name" value="MFS TRANSPORTER"/>
    <property type="match status" value="1"/>
</dbReference>
<dbReference type="InterPro" id="IPR036259">
    <property type="entry name" value="MFS_trans_sf"/>
</dbReference>
<feature type="transmembrane region" description="Helical" evidence="4">
    <location>
        <begin position="30"/>
        <end position="56"/>
    </location>
</feature>